<feature type="binding site" evidence="11">
    <location>
        <position position="485"/>
    </location>
    <ligand>
        <name>Mg(2+)</name>
        <dbReference type="ChEBI" id="CHEBI:18420"/>
    </ligand>
</feature>
<evidence type="ECO:0000256" key="1">
    <source>
        <dbReference type="ARBA" id="ARBA00001041"/>
    </source>
</evidence>
<dbReference type="PANTHER" id="PTHR43452">
    <property type="entry name" value="PYRUVATE DECARBOXYLASE"/>
    <property type="match status" value="1"/>
</dbReference>
<dbReference type="InterPro" id="IPR012000">
    <property type="entry name" value="Thiamin_PyroP_enz_cen_dom"/>
</dbReference>
<dbReference type="OrthoDB" id="3970464at2759"/>
<feature type="domain" description="Thiamine pyrophosphate enzyme TPP-binding" evidence="14">
    <location>
        <begin position="400"/>
        <end position="490"/>
    </location>
</feature>
<evidence type="ECO:0000259" key="13">
    <source>
        <dbReference type="Pfam" id="PF00205"/>
    </source>
</evidence>
<comment type="catalytic activity">
    <reaction evidence="1">
        <text>a 2-oxocarboxylate + H(+) = an aldehyde + CO2</text>
        <dbReference type="Rhea" id="RHEA:11628"/>
        <dbReference type="ChEBI" id="CHEBI:15378"/>
        <dbReference type="ChEBI" id="CHEBI:16526"/>
        <dbReference type="ChEBI" id="CHEBI:17478"/>
        <dbReference type="ChEBI" id="CHEBI:35179"/>
        <dbReference type="EC" id="4.1.1.1"/>
    </reaction>
</comment>
<dbReference type="Pfam" id="PF02776">
    <property type="entry name" value="TPP_enzyme_N"/>
    <property type="match status" value="1"/>
</dbReference>
<dbReference type="CDD" id="cd02005">
    <property type="entry name" value="TPP_PDC_IPDC"/>
    <property type="match status" value="1"/>
</dbReference>
<dbReference type="InterPro" id="IPR029035">
    <property type="entry name" value="DHS-like_NAD/FAD-binding_dom"/>
</dbReference>
<evidence type="ECO:0000259" key="15">
    <source>
        <dbReference type="Pfam" id="PF02776"/>
    </source>
</evidence>
<evidence type="ECO:0000313" key="17">
    <source>
        <dbReference type="Proteomes" id="UP001152087"/>
    </source>
</evidence>
<dbReference type="GO" id="GO:0000287">
    <property type="term" value="F:magnesium ion binding"/>
    <property type="evidence" value="ECO:0007669"/>
    <property type="project" value="InterPro"/>
</dbReference>
<evidence type="ECO:0000256" key="7">
    <source>
        <dbReference type="ARBA" id="ARBA00022793"/>
    </source>
</evidence>
<dbReference type="SUPFAM" id="SSF52518">
    <property type="entry name" value="Thiamin diphosphate-binding fold (THDP-binding)"/>
    <property type="match status" value="2"/>
</dbReference>
<evidence type="ECO:0000256" key="9">
    <source>
        <dbReference type="ARBA" id="ARBA00023052"/>
    </source>
</evidence>
<proteinExistence type="inferred from homology"/>
<dbReference type="PANTHER" id="PTHR43452:SF11">
    <property type="entry name" value="PYRUVATE DECARBOXYLASE"/>
    <property type="match status" value="1"/>
</dbReference>
<accession>A0A9W8US33</accession>
<evidence type="ECO:0000256" key="4">
    <source>
        <dbReference type="ARBA" id="ARBA00013202"/>
    </source>
</evidence>
<dbReference type="GO" id="GO:0030976">
    <property type="term" value="F:thiamine pyrophosphate binding"/>
    <property type="evidence" value="ECO:0007669"/>
    <property type="project" value="InterPro"/>
</dbReference>
<keyword evidence="9 12" id="KW-0786">Thiamine pyrophosphate</keyword>
<dbReference type="InterPro" id="IPR012110">
    <property type="entry name" value="PDC/IPDC-like"/>
</dbReference>
<evidence type="ECO:0000256" key="11">
    <source>
        <dbReference type="PIRSR" id="PIRSR036565-2"/>
    </source>
</evidence>
<dbReference type="Pfam" id="PF02775">
    <property type="entry name" value="TPP_enzyme_C"/>
    <property type="match status" value="1"/>
</dbReference>
<keyword evidence="7" id="KW-0210">Decarboxylase</keyword>
<dbReference type="FunFam" id="3.40.50.970:FF:000019">
    <property type="entry name" value="Pyruvate decarboxylase isozyme"/>
    <property type="match status" value="1"/>
</dbReference>
<protein>
    <recommendedName>
        <fullName evidence="5">Pyruvate decarboxylase</fullName>
        <ecNumber evidence="4">4.1.1.1</ecNumber>
    </recommendedName>
</protein>
<feature type="binding site" evidence="11">
    <location>
        <position position="483"/>
    </location>
    <ligand>
        <name>Mg(2+)</name>
        <dbReference type="ChEBI" id="CHEBI:18420"/>
    </ligand>
</feature>
<feature type="binding site" evidence="11">
    <location>
        <position position="456"/>
    </location>
    <ligand>
        <name>Mg(2+)</name>
        <dbReference type="ChEBI" id="CHEBI:18420"/>
    </ligand>
</feature>
<comment type="similarity">
    <text evidence="3 12">Belongs to the TPP enzyme family.</text>
</comment>
<evidence type="ECO:0000256" key="3">
    <source>
        <dbReference type="ARBA" id="ARBA00007812"/>
    </source>
</evidence>
<evidence type="ECO:0000259" key="14">
    <source>
        <dbReference type="Pfam" id="PF02775"/>
    </source>
</evidence>
<dbReference type="PIRSF" id="PIRSF036565">
    <property type="entry name" value="Pyruvt_ip_decrb"/>
    <property type="match status" value="1"/>
</dbReference>
<dbReference type="FunFam" id="3.40.50.970:FF:000024">
    <property type="entry name" value="Pyruvate decarboxylase isozyme"/>
    <property type="match status" value="1"/>
</dbReference>
<evidence type="ECO:0000256" key="12">
    <source>
        <dbReference type="RuleBase" id="RU362132"/>
    </source>
</evidence>
<keyword evidence="17" id="KW-1185">Reference proteome</keyword>
<keyword evidence="8 11" id="KW-0460">Magnesium</keyword>
<comment type="cofactor">
    <cofactor evidence="2">
        <name>thiamine diphosphate</name>
        <dbReference type="ChEBI" id="CHEBI:58937"/>
    </cofactor>
</comment>
<dbReference type="AlphaFoldDB" id="A0A9W8US33"/>
<dbReference type="EMBL" id="JAOQAV010000164">
    <property type="protein sequence ID" value="KAJ4176689.1"/>
    <property type="molecule type" value="Genomic_DNA"/>
</dbReference>
<dbReference type="Proteomes" id="UP001152087">
    <property type="component" value="Unassembled WGS sequence"/>
</dbReference>
<gene>
    <name evidence="16" type="ORF">NW755_014283</name>
</gene>
<dbReference type="GO" id="GO:0005829">
    <property type="term" value="C:cytosol"/>
    <property type="evidence" value="ECO:0007669"/>
    <property type="project" value="TreeGrafter"/>
</dbReference>
<dbReference type="InterPro" id="IPR011766">
    <property type="entry name" value="TPP_enzyme_TPP-bd"/>
</dbReference>
<dbReference type="GO" id="GO:0004737">
    <property type="term" value="F:pyruvate decarboxylase activity"/>
    <property type="evidence" value="ECO:0007669"/>
    <property type="project" value="UniProtKB-EC"/>
</dbReference>
<evidence type="ECO:0000256" key="2">
    <source>
        <dbReference type="ARBA" id="ARBA00001964"/>
    </source>
</evidence>
<dbReference type="SUPFAM" id="SSF52467">
    <property type="entry name" value="DHS-like NAD/FAD-binding domain"/>
    <property type="match status" value="1"/>
</dbReference>
<dbReference type="EC" id="4.1.1.1" evidence="4"/>
<sequence length="582" mass="64210">MAPTIELASYLFIRLRQLGIKKVHGLPGDYNLTLLDYVEPSGLEWSGNCNELNAGYAADGYARVKGVGALITTFGVGELSAVNAIAGSYAELVPVIHIVGTPSRADQKRRALVHHTMNDGNFDRFSQMYTHVTVAQVNLWDTRTSPTQIDTVLEQCLVQSRPVYIQVPADMVAAQVSSARLDMTISIPPAIPPHHEDLVLSRLLARFMTCQRPSILVDGESKSMNIWDEVQQFVTTTKWPTWTTAFGKGILDESAPNVRNIYSGGFGHAGEKRYFDSCDLVVNFGPHHSSTNSFFWTTIPKTEVTVAFSATTVQIDGETFQDLPAKHLLSKLLGRLNGSRLPEGPASLGSKADLAESLTPEPKSDATTITQKRFYARLQHLLNPGDIILGETGTAAYGVRNLTLPQHSRFFNPVTWLSIGYMLPAALGAGLAQREKILQGDFHGIGHARTVLFIGDGSVQISVQEISTIIQEKLDMIIFILNNDGYTIERCIHGRNQGYNDIAPWRYLQAPSLFGGDEGDGEHATYTFQVRNWNDLENTVNDPRLTTPKGLKIVEVFMDRLDAPAGLLPHLLEKQILKEQKS</sequence>
<evidence type="ECO:0000256" key="8">
    <source>
        <dbReference type="ARBA" id="ARBA00022842"/>
    </source>
</evidence>
<dbReference type="Gene3D" id="3.40.50.1220">
    <property type="entry name" value="TPP-binding domain"/>
    <property type="match status" value="1"/>
</dbReference>
<evidence type="ECO:0000256" key="6">
    <source>
        <dbReference type="ARBA" id="ARBA00022723"/>
    </source>
</evidence>
<evidence type="ECO:0000256" key="10">
    <source>
        <dbReference type="ARBA" id="ARBA00023239"/>
    </source>
</evidence>
<dbReference type="InterPro" id="IPR029061">
    <property type="entry name" value="THDP-binding"/>
</dbReference>
<keyword evidence="6 11" id="KW-0479">Metal-binding</keyword>
<feature type="domain" description="Thiamine pyrophosphate enzyme N-terminal TPP-binding" evidence="15">
    <location>
        <begin position="7"/>
        <end position="112"/>
    </location>
</feature>
<comment type="cofactor">
    <cofactor evidence="11">
        <name>Mg(2+)</name>
        <dbReference type="ChEBI" id="CHEBI:18420"/>
    </cofactor>
    <text evidence="11">Binds 1 Mg(2+) per subunit.</text>
</comment>
<dbReference type="GO" id="GO:0000949">
    <property type="term" value="P:aromatic amino acid family catabolic process to alcohol via Ehrlich pathway"/>
    <property type="evidence" value="ECO:0007669"/>
    <property type="project" value="TreeGrafter"/>
</dbReference>
<name>A0A9W8US33_9HYPO</name>
<organism evidence="16 17">
    <name type="scientific">Fusarium falciforme</name>
    <dbReference type="NCBI Taxonomy" id="195108"/>
    <lineage>
        <taxon>Eukaryota</taxon>
        <taxon>Fungi</taxon>
        <taxon>Dikarya</taxon>
        <taxon>Ascomycota</taxon>
        <taxon>Pezizomycotina</taxon>
        <taxon>Sordariomycetes</taxon>
        <taxon>Hypocreomycetidae</taxon>
        <taxon>Hypocreales</taxon>
        <taxon>Nectriaceae</taxon>
        <taxon>Fusarium</taxon>
        <taxon>Fusarium solani species complex</taxon>
    </lineage>
</organism>
<dbReference type="Pfam" id="PF00205">
    <property type="entry name" value="TPP_enzyme_M"/>
    <property type="match status" value="1"/>
</dbReference>
<dbReference type="CDD" id="cd07038">
    <property type="entry name" value="TPP_PYR_PDC_IPDC_like"/>
    <property type="match status" value="1"/>
</dbReference>
<evidence type="ECO:0000313" key="16">
    <source>
        <dbReference type="EMBL" id="KAJ4176689.1"/>
    </source>
</evidence>
<comment type="caution">
    <text evidence="16">The sequence shown here is derived from an EMBL/GenBank/DDBJ whole genome shotgun (WGS) entry which is preliminary data.</text>
</comment>
<reference evidence="16" key="1">
    <citation type="submission" date="2022-09" db="EMBL/GenBank/DDBJ databases">
        <title>Fusarium specimens isolated from Avocado Roots.</title>
        <authorList>
            <person name="Stajich J."/>
            <person name="Roper C."/>
            <person name="Heimlech-Rivalta G."/>
        </authorList>
    </citation>
    <scope>NUCLEOTIDE SEQUENCE</scope>
    <source>
        <strain evidence="16">A02</strain>
    </source>
</reference>
<dbReference type="InterPro" id="IPR047214">
    <property type="entry name" value="TPP_PDC_IPDC"/>
</dbReference>
<keyword evidence="10" id="KW-0456">Lyase</keyword>
<dbReference type="InterPro" id="IPR012001">
    <property type="entry name" value="Thiamin_PyroP_enz_TPP-bd_dom"/>
</dbReference>
<evidence type="ECO:0000256" key="5">
    <source>
        <dbReference type="ARBA" id="ARBA00014422"/>
    </source>
</evidence>
<dbReference type="GO" id="GO:0005634">
    <property type="term" value="C:nucleus"/>
    <property type="evidence" value="ECO:0007669"/>
    <property type="project" value="TreeGrafter"/>
</dbReference>
<dbReference type="Gene3D" id="3.40.50.970">
    <property type="match status" value="2"/>
</dbReference>
<dbReference type="InterPro" id="IPR047213">
    <property type="entry name" value="TPP_PYR_PDC_IPDC-like"/>
</dbReference>
<feature type="domain" description="Thiamine pyrophosphate enzyme central" evidence="13">
    <location>
        <begin position="202"/>
        <end position="316"/>
    </location>
</feature>